<gene>
    <name evidence="1" type="ORF">OUZ56_012877</name>
</gene>
<reference evidence="1 2" key="1">
    <citation type="journal article" date="2023" name="Nucleic Acids Res.">
        <title>The hologenome of Daphnia magna reveals possible DNA methylation and microbiome-mediated evolution of the host genome.</title>
        <authorList>
            <person name="Chaturvedi A."/>
            <person name="Li X."/>
            <person name="Dhandapani V."/>
            <person name="Marshall H."/>
            <person name="Kissane S."/>
            <person name="Cuenca-Cambronero M."/>
            <person name="Asole G."/>
            <person name="Calvet F."/>
            <person name="Ruiz-Romero M."/>
            <person name="Marangio P."/>
            <person name="Guigo R."/>
            <person name="Rago D."/>
            <person name="Mirbahai L."/>
            <person name="Eastwood N."/>
            <person name="Colbourne J.K."/>
            <person name="Zhou J."/>
            <person name="Mallon E."/>
            <person name="Orsini L."/>
        </authorList>
    </citation>
    <scope>NUCLEOTIDE SEQUENCE [LARGE SCALE GENOMIC DNA]</scope>
    <source>
        <strain evidence="1">LRV0_1</strain>
    </source>
</reference>
<proteinExistence type="predicted"/>
<accession>A0ABQ9Z4B7</accession>
<dbReference type="EMBL" id="JAOYFB010000002">
    <property type="protein sequence ID" value="KAK4007724.1"/>
    <property type="molecule type" value="Genomic_DNA"/>
</dbReference>
<sequence>MKSPFSVVKKFVKSKFSKVVHVANGSHETVRVIIYDNGKNQQETCATLESGEITKHISTGWTNDPKITVYVCVEFNNGSQELTKTTNNRSVIIAPNKTLIGAKYETWYQGNDSSVWREQNDKCYKPSCNNKGNCKC</sequence>
<dbReference type="Proteomes" id="UP001234178">
    <property type="component" value="Unassembled WGS sequence"/>
</dbReference>
<evidence type="ECO:0000313" key="2">
    <source>
        <dbReference type="Proteomes" id="UP001234178"/>
    </source>
</evidence>
<evidence type="ECO:0000313" key="1">
    <source>
        <dbReference type="EMBL" id="KAK4007724.1"/>
    </source>
</evidence>
<comment type="caution">
    <text evidence="1">The sequence shown here is derived from an EMBL/GenBank/DDBJ whole genome shotgun (WGS) entry which is preliminary data.</text>
</comment>
<organism evidence="1 2">
    <name type="scientific">Daphnia magna</name>
    <dbReference type="NCBI Taxonomy" id="35525"/>
    <lineage>
        <taxon>Eukaryota</taxon>
        <taxon>Metazoa</taxon>
        <taxon>Ecdysozoa</taxon>
        <taxon>Arthropoda</taxon>
        <taxon>Crustacea</taxon>
        <taxon>Branchiopoda</taxon>
        <taxon>Diplostraca</taxon>
        <taxon>Cladocera</taxon>
        <taxon>Anomopoda</taxon>
        <taxon>Daphniidae</taxon>
        <taxon>Daphnia</taxon>
    </lineage>
</organism>
<name>A0ABQ9Z4B7_9CRUS</name>
<protein>
    <submittedName>
        <fullName evidence="1">Uncharacterized protein</fullName>
    </submittedName>
</protein>
<keyword evidence="2" id="KW-1185">Reference proteome</keyword>